<dbReference type="RefSeq" id="WP_192625049.1">
    <property type="nucleotide sequence ID" value="NZ_JADBGG010000056.1"/>
</dbReference>
<dbReference type="PANTHER" id="PTHR43179:SF7">
    <property type="entry name" value="RHAMNOSYLTRANSFERASE WBBL"/>
    <property type="match status" value="1"/>
</dbReference>
<evidence type="ECO:0000313" key="3">
    <source>
        <dbReference type="Proteomes" id="UP000639010"/>
    </source>
</evidence>
<comment type="caution">
    <text evidence="2">The sequence shown here is derived from an EMBL/GenBank/DDBJ whole genome shotgun (WGS) entry which is preliminary data.</text>
</comment>
<dbReference type="Gene3D" id="3.40.50.2000">
    <property type="entry name" value="Glycogen Phosphorylase B"/>
    <property type="match status" value="1"/>
</dbReference>
<evidence type="ECO:0000313" key="2">
    <source>
        <dbReference type="EMBL" id="MBE1427297.1"/>
    </source>
</evidence>
<proteinExistence type="predicted"/>
<dbReference type="InterPro" id="IPR001173">
    <property type="entry name" value="Glyco_trans_2-like"/>
</dbReference>
<dbReference type="PANTHER" id="PTHR43179">
    <property type="entry name" value="RHAMNOSYLTRANSFERASE WBBL"/>
    <property type="match status" value="1"/>
</dbReference>
<sequence>MDKVIAGNLRINQGKFKYQGRDNKRKRVAICGWSLAHNAAGRAYTLAKIYETFADVEIVGSLFPKWDSELWEPIRNTAFQYHSFVVESEDRFLEQAMALVAAHPYDIVHLSKPRVPNIFFGLLYKLIWNATVLMDIDDEELAFVKAGQPVSVHAFLQEFGRLPELKNLPGKEWTRLAVGLACEFDALTVSNGALKSRYGGEIIGHARDPRSPSLGKELRESSRHAFGIRPDQKVVLFLGTPRPHKGLLEVARAIQSMRRDDIIFAIVGSFDVSCQGFKAQLESVTGVRYLFVENQPFEELPRILSMADCCALLQDPGHPCSEFQMPAKLSDALAMGVPVIATPTPAMADPIAASAVIPATAGNLAVQLAAALDDRCASQADAGQRYFTENLSIAANAARLQHVVDITRSSPLSQDLILFLKALSVYEPKLDALFELAEPENLHGPERHKALREVETLPGKLAIAVHIYYPEIWPEIAQRLKKLRHPFILDITTPPEQAASVESAVKHDFTAANIHIVPNRGMDILPFLSLVPHWQQEDVIAVCKLHTKKGDGGESATHWRRHLLDTLIGHPDIPARIVRAFADHTSLNLVGPAIFHLSAQRLMYGNGPNLQQISQELGLGPLPQSDWGFFAGTMFWARPDALAPLARLVANKSQFGPDDHAKDGRYEHALERAFGLMAHCPGGKIGLLHHPASPTDMPELQIAEAFAPAARHLINPVHASQAVRQTYSLVDWDAQCCKPRQSGLVSIIVPIYNQPELTAACIASVYQHTANGHFQLVLVDNGSDFGTQTLLQDLARKHPNVLLLRNAENLNFAHGCNLGYAASNGSIVVFLNNDTTVTSGWLPPLVEALRRPDVAAVQPKLLYPDGTIQCIGVVFSEHSPLGYPIYAGMQPQPPWVDSSRSFQAVTGACMAVHAKDFAQLRGFDPVYVNGQEDIDLCLRLNRLRKMNSCWVAAESIVMHHESKTPSRFMHAAHNRRTFVRRWKKIVKPDDLNYYAADGFSVTGYQVDSLDKFSEDLRVFRANIVPELSTS</sequence>
<dbReference type="Pfam" id="PF13692">
    <property type="entry name" value="Glyco_trans_1_4"/>
    <property type="match status" value="1"/>
</dbReference>
<accession>A0ABR9H988</accession>
<feature type="domain" description="Glycosyltransferase 2-like" evidence="1">
    <location>
        <begin position="746"/>
        <end position="862"/>
    </location>
</feature>
<evidence type="ECO:0000259" key="1">
    <source>
        <dbReference type="Pfam" id="PF00535"/>
    </source>
</evidence>
<dbReference type="InterPro" id="IPR029044">
    <property type="entry name" value="Nucleotide-diphossugar_trans"/>
</dbReference>
<dbReference type="SUPFAM" id="SSF53448">
    <property type="entry name" value="Nucleotide-diphospho-sugar transferases"/>
    <property type="match status" value="1"/>
</dbReference>
<name>A0ABR9H988_9BACT</name>
<dbReference type="Proteomes" id="UP000639010">
    <property type="component" value="Unassembled WGS sequence"/>
</dbReference>
<protein>
    <submittedName>
        <fullName evidence="2">GT2 family glycosyltransferase/glycosyltransferase involved in cell wall biosynthesis</fullName>
    </submittedName>
</protein>
<dbReference type="SUPFAM" id="SSF53756">
    <property type="entry name" value="UDP-Glycosyltransferase/glycogen phosphorylase"/>
    <property type="match status" value="1"/>
</dbReference>
<dbReference type="Pfam" id="PF00535">
    <property type="entry name" value="Glycos_transf_2"/>
    <property type="match status" value="1"/>
</dbReference>
<dbReference type="InterPro" id="IPR007739">
    <property type="entry name" value="RgpF"/>
</dbReference>
<dbReference type="Pfam" id="PF05045">
    <property type="entry name" value="RgpF"/>
    <property type="match status" value="1"/>
</dbReference>
<dbReference type="CDD" id="cd04186">
    <property type="entry name" value="GT_2_like_c"/>
    <property type="match status" value="1"/>
</dbReference>
<reference evidence="2 3" key="1">
    <citation type="submission" date="2020-10" db="EMBL/GenBank/DDBJ databases">
        <title>Genomic Encyclopedia of Type Strains, Phase IV (KMG-IV): sequencing the most valuable type-strain genomes for metagenomic binning, comparative biology and taxonomic classification.</title>
        <authorList>
            <person name="Goeker M."/>
        </authorList>
    </citation>
    <scope>NUCLEOTIDE SEQUENCE [LARGE SCALE GENOMIC DNA]</scope>
    <source>
        <strain evidence="2 3">DSM 4194</strain>
    </source>
</reference>
<gene>
    <name evidence="2" type="ORF">H4684_003989</name>
</gene>
<dbReference type="Gene3D" id="3.90.550.10">
    <property type="entry name" value="Spore Coat Polysaccharide Biosynthesis Protein SpsA, Chain A"/>
    <property type="match status" value="1"/>
</dbReference>
<keyword evidence="3" id="KW-1185">Reference proteome</keyword>
<dbReference type="EMBL" id="JADBGG010000056">
    <property type="protein sequence ID" value="MBE1427297.1"/>
    <property type="molecule type" value="Genomic_DNA"/>
</dbReference>
<organism evidence="2 3">
    <name type="scientific">Desulfomicrobium macestii</name>
    <dbReference type="NCBI Taxonomy" id="90731"/>
    <lineage>
        <taxon>Bacteria</taxon>
        <taxon>Pseudomonadati</taxon>
        <taxon>Thermodesulfobacteriota</taxon>
        <taxon>Desulfovibrionia</taxon>
        <taxon>Desulfovibrionales</taxon>
        <taxon>Desulfomicrobiaceae</taxon>
        <taxon>Desulfomicrobium</taxon>
    </lineage>
</organism>